<evidence type="ECO:0000313" key="2">
    <source>
        <dbReference type="EMBL" id="GBO45226.1"/>
    </source>
</evidence>
<sequence length="105" mass="11859">MINSAGLYRIWDMRVARQRIALQRKSPWKGSQHNIQHPGTTSKRNYMSSPPNSATGHGPFSTYLQRFSLRTTDYCGYGKLGSSLHFETSCPLASLFHLTKPSNDL</sequence>
<accession>A0A4Y2X7Q5</accession>
<organism evidence="2 3">
    <name type="scientific">Araneus ventricosus</name>
    <name type="common">Orbweaver spider</name>
    <name type="synonym">Epeira ventricosa</name>
    <dbReference type="NCBI Taxonomy" id="182803"/>
    <lineage>
        <taxon>Eukaryota</taxon>
        <taxon>Metazoa</taxon>
        <taxon>Ecdysozoa</taxon>
        <taxon>Arthropoda</taxon>
        <taxon>Chelicerata</taxon>
        <taxon>Arachnida</taxon>
        <taxon>Araneae</taxon>
        <taxon>Araneomorphae</taxon>
        <taxon>Entelegynae</taxon>
        <taxon>Araneoidea</taxon>
        <taxon>Araneidae</taxon>
        <taxon>Araneus</taxon>
    </lineage>
</organism>
<feature type="region of interest" description="Disordered" evidence="1">
    <location>
        <begin position="25"/>
        <end position="58"/>
    </location>
</feature>
<protein>
    <submittedName>
        <fullName evidence="2">Uncharacterized protein</fullName>
    </submittedName>
</protein>
<dbReference type="EMBL" id="BGPR01072284">
    <property type="protein sequence ID" value="GBO45226.1"/>
    <property type="molecule type" value="Genomic_DNA"/>
</dbReference>
<keyword evidence="3" id="KW-1185">Reference proteome</keyword>
<evidence type="ECO:0000256" key="1">
    <source>
        <dbReference type="SAM" id="MobiDB-lite"/>
    </source>
</evidence>
<evidence type="ECO:0000313" key="3">
    <source>
        <dbReference type="Proteomes" id="UP000499080"/>
    </source>
</evidence>
<dbReference type="Proteomes" id="UP000499080">
    <property type="component" value="Unassembled WGS sequence"/>
</dbReference>
<feature type="compositionally biased region" description="Polar residues" evidence="1">
    <location>
        <begin position="29"/>
        <end position="55"/>
    </location>
</feature>
<gene>
    <name evidence="2" type="ORF">AVEN_233147_1</name>
</gene>
<proteinExistence type="predicted"/>
<name>A0A4Y2X7Q5_ARAVE</name>
<comment type="caution">
    <text evidence="2">The sequence shown here is derived from an EMBL/GenBank/DDBJ whole genome shotgun (WGS) entry which is preliminary data.</text>
</comment>
<reference evidence="2 3" key="1">
    <citation type="journal article" date="2019" name="Sci. Rep.">
        <title>Orb-weaving spider Araneus ventricosus genome elucidates the spidroin gene catalogue.</title>
        <authorList>
            <person name="Kono N."/>
            <person name="Nakamura H."/>
            <person name="Ohtoshi R."/>
            <person name="Moran D.A.P."/>
            <person name="Shinohara A."/>
            <person name="Yoshida Y."/>
            <person name="Fujiwara M."/>
            <person name="Mori M."/>
            <person name="Tomita M."/>
            <person name="Arakawa K."/>
        </authorList>
    </citation>
    <scope>NUCLEOTIDE SEQUENCE [LARGE SCALE GENOMIC DNA]</scope>
</reference>
<dbReference type="AlphaFoldDB" id="A0A4Y2X7Q5"/>